<dbReference type="InterPro" id="IPR012338">
    <property type="entry name" value="Beta-lactam/transpept-like"/>
</dbReference>
<evidence type="ECO:0000313" key="3">
    <source>
        <dbReference type="Proteomes" id="UP000514509"/>
    </source>
</evidence>
<proteinExistence type="predicted"/>
<feature type="domain" description="Beta-lactamase-related" evidence="1">
    <location>
        <begin position="44"/>
        <end position="335"/>
    </location>
</feature>
<dbReference type="Pfam" id="PF00144">
    <property type="entry name" value="Beta-lactamase"/>
    <property type="match status" value="1"/>
</dbReference>
<protein>
    <submittedName>
        <fullName evidence="2">Beta-lactamase family protein</fullName>
    </submittedName>
</protein>
<dbReference type="AlphaFoldDB" id="A0A7L7L6I4"/>
<dbReference type="PANTHER" id="PTHR43283:SF18">
    <property type="match status" value="1"/>
</dbReference>
<evidence type="ECO:0000259" key="1">
    <source>
        <dbReference type="Pfam" id="PF00144"/>
    </source>
</evidence>
<dbReference type="InterPro" id="IPR050789">
    <property type="entry name" value="Diverse_Enzym_Activities"/>
</dbReference>
<evidence type="ECO:0000313" key="2">
    <source>
        <dbReference type="EMBL" id="QMU28446.1"/>
    </source>
</evidence>
<sequence>MQLLKFPVLIGLILVSFSHLVNAQPRHIAIPATDSIKHWQNKFHVPLVSVGIIEKGQIKETKVLGELPSGMPAPAATFFNIASLTKPVVGMLILQLVSKKQWNLDQPLSDFFVDPDLAQDERHHKLTTRIVLAHQTGLPNWRGNNPNKKMTFAFEPGTQVAYSGEGYMYLGHALEHNFNRSLKELADSLLFKPLGMKNTRFYWDSKINESYYAGRHDKSGKLLEMEKWYEANAANLLLTTIEDYCKFGVSVLQRKGISKKVYQEMTRPQLPKRMLTSRQLGTNYTFGLSWVLYPNLSNGEMALVHSGSNPGLNTFILLLPKSQRGLVIFTNGENGRELYNKIISNTLDLGEEFLSRSSQPMLTR</sequence>
<gene>
    <name evidence="2" type="ORF">HUW48_10530</name>
</gene>
<accession>A0A7L7L6I4</accession>
<dbReference type="InterPro" id="IPR001466">
    <property type="entry name" value="Beta-lactam-related"/>
</dbReference>
<reference evidence="2 3" key="2">
    <citation type="submission" date="2020-08" db="EMBL/GenBank/DDBJ databases">
        <title>Adhaeribacter dokdonensis sp. nov., isolated from the rhizosphere of Elymus tsukushiensis, a plant native to the Dokdo Islands, Republic of Korea.</title>
        <authorList>
            <person name="Ghim S.Y."/>
        </authorList>
    </citation>
    <scope>NUCLEOTIDE SEQUENCE [LARGE SCALE GENOMIC DNA]</scope>
    <source>
        <strain evidence="2 3">KUDC8001</strain>
    </source>
</reference>
<organism evidence="2 3">
    <name type="scientific">Adhaeribacter radiodurans</name>
    <dbReference type="NCBI Taxonomy" id="2745197"/>
    <lineage>
        <taxon>Bacteria</taxon>
        <taxon>Pseudomonadati</taxon>
        <taxon>Bacteroidota</taxon>
        <taxon>Cytophagia</taxon>
        <taxon>Cytophagales</taxon>
        <taxon>Hymenobacteraceae</taxon>
        <taxon>Adhaeribacter</taxon>
    </lineage>
</organism>
<dbReference type="SUPFAM" id="SSF56601">
    <property type="entry name" value="beta-lactamase/transpeptidase-like"/>
    <property type="match status" value="1"/>
</dbReference>
<dbReference type="RefSeq" id="WP_182415631.1">
    <property type="nucleotide sequence ID" value="NZ_CP055153.1"/>
</dbReference>
<keyword evidence="3" id="KW-1185">Reference proteome</keyword>
<dbReference type="EMBL" id="CP055153">
    <property type="protein sequence ID" value="QMU28446.1"/>
    <property type="molecule type" value="Genomic_DNA"/>
</dbReference>
<dbReference type="Proteomes" id="UP000514509">
    <property type="component" value="Chromosome"/>
</dbReference>
<dbReference type="KEGG" id="add:HUW48_10530"/>
<dbReference type="PANTHER" id="PTHR43283">
    <property type="entry name" value="BETA-LACTAMASE-RELATED"/>
    <property type="match status" value="1"/>
</dbReference>
<dbReference type="Gene3D" id="3.40.710.10">
    <property type="entry name" value="DD-peptidase/beta-lactamase superfamily"/>
    <property type="match status" value="1"/>
</dbReference>
<reference evidence="2 3" key="1">
    <citation type="submission" date="2020-06" db="EMBL/GenBank/DDBJ databases">
        <authorList>
            <person name="Hwang Y.J."/>
        </authorList>
    </citation>
    <scope>NUCLEOTIDE SEQUENCE [LARGE SCALE GENOMIC DNA]</scope>
    <source>
        <strain evidence="2 3">KUDC8001</strain>
    </source>
</reference>
<name>A0A7L7L6I4_9BACT</name>